<evidence type="ECO:0000313" key="2">
    <source>
        <dbReference type="EMBL" id="MBB3087276.1"/>
    </source>
</evidence>
<protein>
    <submittedName>
        <fullName evidence="2">Uncharacterized protein</fullName>
    </submittedName>
</protein>
<sequence length="83" mass="9093">MDSIVMSGDLTDDPVQSRTLVVRHLDTQVDSVGTVRPNTPHTLVTLRSVFRIAMHTWDTGTGKIGRGLRKPTSDEVPTRATPP</sequence>
<proteinExistence type="predicted"/>
<evidence type="ECO:0000313" key="3">
    <source>
        <dbReference type="Proteomes" id="UP000577707"/>
    </source>
</evidence>
<accession>A0A7W5A0K4</accession>
<keyword evidence="3" id="KW-1185">Reference proteome</keyword>
<dbReference type="EMBL" id="JACHXG010000001">
    <property type="protein sequence ID" value="MBB3087276.1"/>
    <property type="molecule type" value="Genomic_DNA"/>
</dbReference>
<evidence type="ECO:0000256" key="1">
    <source>
        <dbReference type="SAM" id="MobiDB-lite"/>
    </source>
</evidence>
<organism evidence="2 3">
    <name type="scientific">Nocardioides albus</name>
    <dbReference type="NCBI Taxonomy" id="1841"/>
    <lineage>
        <taxon>Bacteria</taxon>
        <taxon>Bacillati</taxon>
        <taxon>Actinomycetota</taxon>
        <taxon>Actinomycetes</taxon>
        <taxon>Propionibacteriales</taxon>
        <taxon>Nocardioidaceae</taxon>
        <taxon>Nocardioides</taxon>
    </lineage>
</organism>
<name>A0A7W5A0K4_9ACTN</name>
<gene>
    <name evidence="2" type="ORF">FHS12_000199</name>
</gene>
<comment type="caution">
    <text evidence="2">The sequence shown here is derived from an EMBL/GenBank/DDBJ whole genome shotgun (WGS) entry which is preliminary data.</text>
</comment>
<feature type="region of interest" description="Disordered" evidence="1">
    <location>
        <begin position="60"/>
        <end position="83"/>
    </location>
</feature>
<dbReference type="Proteomes" id="UP000577707">
    <property type="component" value="Unassembled WGS sequence"/>
</dbReference>
<reference evidence="2 3" key="1">
    <citation type="submission" date="2020-08" db="EMBL/GenBank/DDBJ databases">
        <title>Genomic Encyclopedia of Type Strains, Phase III (KMG-III): the genomes of soil and plant-associated and newly described type strains.</title>
        <authorList>
            <person name="Whitman W."/>
        </authorList>
    </citation>
    <scope>NUCLEOTIDE SEQUENCE [LARGE SCALE GENOMIC DNA]</scope>
    <source>
        <strain evidence="2 3">CECT 3302</strain>
    </source>
</reference>
<dbReference type="AlphaFoldDB" id="A0A7W5A0K4"/>